<dbReference type="PANTHER" id="PTHR34950:SF2">
    <property type="entry name" value="OS10G0364900 PROTEIN"/>
    <property type="match status" value="1"/>
</dbReference>
<proteinExistence type="predicted"/>
<gene>
    <name evidence="2" type="ORF">Slati_0008900</name>
</gene>
<reference evidence="2" key="2">
    <citation type="journal article" date="2024" name="Plant">
        <title>Genomic evolution and insights into agronomic trait innovations of Sesamum species.</title>
        <authorList>
            <person name="Miao H."/>
            <person name="Wang L."/>
            <person name="Qu L."/>
            <person name="Liu H."/>
            <person name="Sun Y."/>
            <person name="Le M."/>
            <person name="Wang Q."/>
            <person name="Wei S."/>
            <person name="Zheng Y."/>
            <person name="Lin W."/>
            <person name="Duan Y."/>
            <person name="Cao H."/>
            <person name="Xiong S."/>
            <person name="Wang X."/>
            <person name="Wei L."/>
            <person name="Li C."/>
            <person name="Ma Q."/>
            <person name="Ju M."/>
            <person name="Zhao R."/>
            <person name="Li G."/>
            <person name="Mu C."/>
            <person name="Tian Q."/>
            <person name="Mei H."/>
            <person name="Zhang T."/>
            <person name="Gao T."/>
            <person name="Zhang H."/>
        </authorList>
    </citation>
    <scope>NUCLEOTIDE SEQUENCE</scope>
    <source>
        <strain evidence="2">KEN1</strain>
    </source>
</reference>
<reference evidence="2" key="1">
    <citation type="submission" date="2020-06" db="EMBL/GenBank/DDBJ databases">
        <authorList>
            <person name="Li T."/>
            <person name="Hu X."/>
            <person name="Zhang T."/>
            <person name="Song X."/>
            <person name="Zhang H."/>
            <person name="Dai N."/>
            <person name="Sheng W."/>
            <person name="Hou X."/>
            <person name="Wei L."/>
        </authorList>
    </citation>
    <scope>NUCLEOTIDE SEQUENCE</scope>
    <source>
        <strain evidence="2">KEN1</strain>
        <tissue evidence="2">Leaf</tissue>
    </source>
</reference>
<evidence type="ECO:0000256" key="1">
    <source>
        <dbReference type="SAM" id="MobiDB-lite"/>
    </source>
</evidence>
<name>A0AAW2Y6B1_9LAMI</name>
<protein>
    <submittedName>
        <fullName evidence="2">Uncharacterized protein</fullName>
    </submittedName>
</protein>
<dbReference type="PANTHER" id="PTHR34950">
    <property type="entry name" value="OS04G0457400 PROTEIN"/>
    <property type="match status" value="1"/>
</dbReference>
<evidence type="ECO:0000313" key="2">
    <source>
        <dbReference type="EMBL" id="KAL0461213.1"/>
    </source>
</evidence>
<feature type="region of interest" description="Disordered" evidence="1">
    <location>
        <begin position="18"/>
        <end position="73"/>
    </location>
</feature>
<dbReference type="AlphaFoldDB" id="A0AAW2Y6B1"/>
<organism evidence="2">
    <name type="scientific">Sesamum latifolium</name>
    <dbReference type="NCBI Taxonomy" id="2727402"/>
    <lineage>
        <taxon>Eukaryota</taxon>
        <taxon>Viridiplantae</taxon>
        <taxon>Streptophyta</taxon>
        <taxon>Embryophyta</taxon>
        <taxon>Tracheophyta</taxon>
        <taxon>Spermatophyta</taxon>
        <taxon>Magnoliopsida</taxon>
        <taxon>eudicotyledons</taxon>
        <taxon>Gunneridae</taxon>
        <taxon>Pentapetalae</taxon>
        <taxon>asterids</taxon>
        <taxon>lamiids</taxon>
        <taxon>Lamiales</taxon>
        <taxon>Pedaliaceae</taxon>
        <taxon>Sesamum</taxon>
    </lineage>
</organism>
<sequence length="73" mass="7865">MSSTGASYANLYVQQKRQKEKLMRMEQERGGEKAVSSGVDDCNKSSAGSRNKKVHPGNFLSPDCSPGSGGRKD</sequence>
<comment type="caution">
    <text evidence="2">The sequence shown here is derived from an EMBL/GenBank/DDBJ whole genome shotgun (WGS) entry which is preliminary data.</text>
</comment>
<dbReference type="EMBL" id="JACGWN010000001">
    <property type="protein sequence ID" value="KAL0461213.1"/>
    <property type="molecule type" value="Genomic_DNA"/>
</dbReference>
<feature type="compositionally biased region" description="Basic and acidic residues" evidence="1">
    <location>
        <begin position="20"/>
        <end position="32"/>
    </location>
</feature>
<accession>A0AAW2Y6B1</accession>